<evidence type="ECO:0000256" key="5">
    <source>
        <dbReference type="ARBA" id="ARBA00023136"/>
    </source>
</evidence>
<comment type="subcellular location">
    <subcellularLocation>
        <location evidence="1">Membrane</location>
        <topology evidence="1">Multi-pass membrane protein</topology>
    </subcellularLocation>
</comment>
<dbReference type="Proteomes" id="UP000678393">
    <property type="component" value="Unassembled WGS sequence"/>
</dbReference>
<keyword evidence="3 6" id="KW-0812">Transmembrane</keyword>
<evidence type="ECO:0000256" key="1">
    <source>
        <dbReference type="ARBA" id="ARBA00004141"/>
    </source>
</evidence>
<dbReference type="InterPro" id="IPR038213">
    <property type="entry name" value="IFI6/IFI27-like_sf"/>
</dbReference>
<name>A0A8S3ZJA4_9EUPU</name>
<dbReference type="AlphaFoldDB" id="A0A8S3ZJA4"/>
<dbReference type="GO" id="GO:0016020">
    <property type="term" value="C:membrane"/>
    <property type="evidence" value="ECO:0007669"/>
    <property type="project" value="UniProtKB-SubCell"/>
</dbReference>
<sequence length="94" mass="9315">KQIVKKVLPWVLGLGAAGAAVVAAPLVIAGVGFGAGGIAAGSLAASMMSSAATTGNVLIFKLYVMHFNVASTLSCVLNNELCGFPPPPSHPLSP</sequence>
<evidence type="ECO:0000313" key="8">
    <source>
        <dbReference type="Proteomes" id="UP000678393"/>
    </source>
</evidence>
<proteinExistence type="inferred from homology"/>
<evidence type="ECO:0000256" key="4">
    <source>
        <dbReference type="ARBA" id="ARBA00022989"/>
    </source>
</evidence>
<dbReference type="Pfam" id="PF06140">
    <property type="entry name" value="Ifi-6-16"/>
    <property type="match status" value="1"/>
</dbReference>
<dbReference type="Gene3D" id="6.10.110.10">
    <property type="match status" value="1"/>
</dbReference>
<reference evidence="7" key="1">
    <citation type="submission" date="2021-04" db="EMBL/GenBank/DDBJ databases">
        <authorList>
            <consortium name="Molecular Ecology Group"/>
        </authorList>
    </citation>
    <scope>NUCLEOTIDE SEQUENCE</scope>
</reference>
<keyword evidence="5 6" id="KW-0472">Membrane</keyword>
<evidence type="ECO:0000313" key="7">
    <source>
        <dbReference type="EMBL" id="CAG5127296.1"/>
    </source>
</evidence>
<dbReference type="EMBL" id="CAJHNH020002636">
    <property type="protein sequence ID" value="CAG5127296.1"/>
    <property type="molecule type" value="Genomic_DNA"/>
</dbReference>
<feature type="transmembrane region" description="Helical" evidence="6">
    <location>
        <begin position="38"/>
        <end position="64"/>
    </location>
</feature>
<comment type="similarity">
    <text evidence="2">Belongs to the IFI6/IFI27 family.</text>
</comment>
<feature type="non-terminal residue" evidence="7">
    <location>
        <position position="1"/>
    </location>
</feature>
<evidence type="ECO:0000256" key="3">
    <source>
        <dbReference type="ARBA" id="ARBA00022692"/>
    </source>
</evidence>
<protein>
    <submittedName>
        <fullName evidence="7">Uncharacterized protein</fullName>
    </submittedName>
</protein>
<keyword evidence="8" id="KW-1185">Reference proteome</keyword>
<evidence type="ECO:0000256" key="6">
    <source>
        <dbReference type="SAM" id="Phobius"/>
    </source>
</evidence>
<keyword evidence="4 6" id="KW-1133">Transmembrane helix</keyword>
<gene>
    <name evidence="7" type="ORF">CUNI_LOCUS12854</name>
</gene>
<feature type="transmembrane region" description="Helical" evidence="6">
    <location>
        <begin position="7"/>
        <end position="32"/>
    </location>
</feature>
<organism evidence="7 8">
    <name type="scientific">Candidula unifasciata</name>
    <dbReference type="NCBI Taxonomy" id="100452"/>
    <lineage>
        <taxon>Eukaryota</taxon>
        <taxon>Metazoa</taxon>
        <taxon>Spiralia</taxon>
        <taxon>Lophotrochozoa</taxon>
        <taxon>Mollusca</taxon>
        <taxon>Gastropoda</taxon>
        <taxon>Heterobranchia</taxon>
        <taxon>Euthyneura</taxon>
        <taxon>Panpulmonata</taxon>
        <taxon>Eupulmonata</taxon>
        <taxon>Stylommatophora</taxon>
        <taxon>Helicina</taxon>
        <taxon>Helicoidea</taxon>
        <taxon>Geomitridae</taxon>
        <taxon>Candidula</taxon>
    </lineage>
</organism>
<accession>A0A8S3ZJA4</accession>
<dbReference type="InterPro" id="IPR009311">
    <property type="entry name" value="IFI6/IFI27-like"/>
</dbReference>
<comment type="caution">
    <text evidence="7">The sequence shown here is derived from an EMBL/GenBank/DDBJ whole genome shotgun (WGS) entry which is preliminary data.</text>
</comment>
<evidence type="ECO:0000256" key="2">
    <source>
        <dbReference type="ARBA" id="ARBA00007262"/>
    </source>
</evidence>